<dbReference type="GO" id="GO:0005929">
    <property type="term" value="C:cilium"/>
    <property type="evidence" value="ECO:0007669"/>
    <property type="project" value="UniProtKB-SubCell"/>
</dbReference>
<evidence type="ECO:0000256" key="3">
    <source>
        <dbReference type="ARBA" id="ARBA00022490"/>
    </source>
</evidence>
<dbReference type="Pfam" id="PF22544">
    <property type="entry name" value="HYDIN_VesB_CFA65-like_Ig"/>
    <property type="match status" value="1"/>
</dbReference>
<dbReference type="Pfam" id="PF14874">
    <property type="entry name" value="PapD-like"/>
    <property type="match status" value="1"/>
</dbReference>
<dbReference type="AlphaFoldDB" id="A0A1B6D3Q8"/>
<dbReference type="GO" id="GO:0005737">
    <property type="term" value="C:cytoplasm"/>
    <property type="evidence" value="ECO:0007669"/>
    <property type="project" value="UniProtKB-SubCell"/>
</dbReference>
<accession>A0A1B6D3Q8</accession>
<proteinExistence type="predicted"/>
<feature type="non-terminal residue" evidence="7">
    <location>
        <position position="355"/>
    </location>
</feature>
<evidence type="ECO:0000313" key="7">
    <source>
        <dbReference type="EMBL" id="JAS20273.1"/>
    </source>
</evidence>
<dbReference type="GO" id="GO:0060271">
    <property type="term" value="P:cilium assembly"/>
    <property type="evidence" value="ECO:0007669"/>
    <property type="project" value="TreeGrafter"/>
</dbReference>
<dbReference type="InterPro" id="IPR013783">
    <property type="entry name" value="Ig-like_fold"/>
</dbReference>
<dbReference type="InterPro" id="IPR053879">
    <property type="entry name" value="HYDIN_VesB_CFA65-like_Ig"/>
</dbReference>
<keyword evidence="4" id="KW-0969">Cilium</keyword>
<evidence type="ECO:0000259" key="6">
    <source>
        <dbReference type="Pfam" id="PF22544"/>
    </source>
</evidence>
<evidence type="ECO:0000256" key="2">
    <source>
        <dbReference type="ARBA" id="ARBA00004496"/>
    </source>
</evidence>
<evidence type="ECO:0000256" key="4">
    <source>
        <dbReference type="ARBA" id="ARBA00023069"/>
    </source>
</evidence>
<reference evidence="7" key="1">
    <citation type="submission" date="2015-12" db="EMBL/GenBank/DDBJ databases">
        <title>De novo transcriptome assembly of four potential Pierce s Disease insect vectors from Arizona vineyards.</title>
        <authorList>
            <person name="Tassone E.E."/>
        </authorList>
    </citation>
    <scope>NUCLEOTIDE SEQUENCE</scope>
</reference>
<keyword evidence="3" id="KW-0963">Cytoplasm</keyword>
<dbReference type="PANTHER" id="PTHR45912">
    <property type="entry name" value="CILIA- AND FLAGELLA-ASSOCIATED PROTEIN 47"/>
    <property type="match status" value="1"/>
</dbReference>
<dbReference type="EMBL" id="GEDC01017025">
    <property type="protein sequence ID" value="JAS20273.1"/>
    <property type="molecule type" value="Transcribed_RNA"/>
</dbReference>
<comment type="subcellular location">
    <subcellularLocation>
        <location evidence="1">Cell projection</location>
        <location evidence="1">Cilium</location>
    </subcellularLocation>
    <subcellularLocation>
        <location evidence="2">Cytoplasm</location>
    </subcellularLocation>
</comment>
<name>A0A1B6D3Q8_9HEMI</name>
<protein>
    <recommendedName>
        <fullName evidence="6">HYDIN/VesB/CFA65-like Ig-like domain-containing protein</fullName>
    </recommendedName>
</protein>
<feature type="domain" description="HYDIN/VesB/CFA65-like Ig-like" evidence="6">
    <location>
        <begin position="145"/>
        <end position="231"/>
    </location>
</feature>
<organism evidence="7">
    <name type="scientific">Clastoptera arizonana</name>
    <name type="common">Arizona spittle bug</name>
    <dbReference type="NCBI Taxonomy" id="38151"/>
    <lineage>
        <taxon>Eukaryota</taxon>
        <taxon>Metazoa</taxon>
        <taxon>Ecdysozoa</taxon>
        <taxon>Arthropoda</taxon>
        <taxon>Hexapoda</taxon>
        <taxon>Insecta</taxon>
        <taxon>Pterygota</taxon>
        <taxon>Neoptera</taxon>
        <taxon>Paraneoptera</taxon>
        <taxon>Hemiptera</taxon>
        <taxon>Auchenorrhyncha</taxon>
        <taxon>Cercopoidea</taxon>
        <taxon>Clastopteridae</taxon>
        <taxon>Clastoptera</taxon>
    </lineage>
</organism>
<evidence type="ECO:0000256" key="5">
    <source>
        <dbReference type="ARBA" id="ARBA00023273"/>
    </source>
</evidence>
<gene>
    <name evidence="7" type="ORF">g.27971</name>
</gene>
<keyword evidence="5" id="KW-0966">Cell projection</keyword>
<sequence length="355" mass="40451">MKKSIDDFWSYESGSINSENDSSLTSLENKVRLNDDSLHKEFEDVFGVRIKPACVLFTKLFEGQTYRQSVNIQNISSKNITLRTFSVNSPYLQVNATEKCIVAPGLTIKRVIIFRCTKAGICSSLPLQIDDNLYEIPIVAYKDRPILDVDPTRINFGNVDLGSKSEKRTFTLHNKSVCAAKFWTDVGPNLLNVTVIPSEGRIHPSQKVTIQIFITPLVTGEFFIEVGIITKICSSRVQVFVEVNKRELKVFHPNSMGRFTLIDFKSTFCGCYRYETIVVYNKAATDTLFLVLAVVDRDMMIPIKEAQKKYMNFQIFDVDPKEGRISPYEGRIITIKFNPVMRKPNELGWNSKHSE</sequence>
<dbReference type="Gene3D" id="2.60.40.10">
    <property type="entry name" value="Immunoglobulins"/>
    <property type="match status" value="2"/>
</dbReference>
<evidence type="ECO:0000256" key="1">
    <source>
        <dbReference type="ARBA" id="ARBA00004138"/>
    </source>
</evidence>
<dbReference type="PANTHER" id="PTHR45912:SF3">
    <property type="entry name" value="CILIA- AND FLAGELLA-ASSOCIATED PROTEIN 47"/>
    <property type="match status" value="1"/>
</dbReference>